<dbReference type="Proteomes" id="UP000094296">
    <property type="component" value="Unassembled WGS sequence"/>
</dbReference>
<sequence length="140" mass="16236">MYFHGIKAEYLQFHFPIINPVHSEHRRSSMQLTDGQKLKERFGFEPVHLLQSSDALSKRSCIKQCSRFGDTVFVFENISLPILYLSKHERGVAVLDLRDAIYCYTTKMMNANLIKKYLPNLPIRIDSIQKNNTISNKSSI</sequence>
<dbReference type="AlphaFoldDB" id="A0A1E5G512"/>
<gene>
    <name evidence="1" type="ORF">BHF68_00865</name>
</gene>
<dbReference type="STRING" id="766136.BHF68_00865"/>
<comment type="caution">
    <text evidence="1">The sequence shown here is derived from an EMBL/GenBank/DDBJ whole genome shotgun (WGS) entry which is preliminary data.</text>
</comment>
<keyword evidence="2" id="KW-1185">Reference proteome</keyword>
<evidence type="ECO:0000313" key="2">
    <source>
        <dbReference type="Proteomes" id="UP000094296"/>
    </source>
</evidence>
<evidence type="ECO:0000313" key="1">
    <source>
        <dbReference type="EMBL" id="OEF98268.1"/>
    </source>
</evidence>
<dbReference type="RefSeq" id="WP_069641760.1">
    <property type="nucleotide sequence ID" value="NZ_MIJE01000001.1"/>
</dbReference>
<reference evidence="1 2" key="1">
    <citation type="submission" date="2016-09" db="EMBL/GenBank/DDBJ databases">
        <title>Draft genome sequence for the type strain of Desulfuribacillus alkaliarsenatis AHT28, an obligately anaerobic, sulfidogenic bacterium isolated from Russian soda lake sediments.</title>
        <authorList>
            <person name="Abin C.A."/>
            <person name="Hollibaugh J.T."/>
        </authorList>
    </citation>
    <scope>NUCLEOTIDE SEQUENCE [LARGE SCALE GENOMIC DNA]</scope>
    <source>
        <strain evidence="1 2">AHT28</strain>
    </source>
</reference>
<proteinExistence type="predicted"/>
<dbReference type="EMBL" id="MIJE01000001">
    <property type="protein sequence ID" value="OEF98268.1"/>
    <property type="molecule type" value="Genomic_DNA"/>
</dbReference>
<organism evidence="1 2">
    <name type="scientific">Desulfuribacillus alkaliarsenatis</name>
    <dbReference type="NCBI Taxonomy" id="766136"/>
    <lineage>
        <taxon>Bacteria</taxon>
        <taxon>Bacillati</taxon>
        <taxon>Bacillota</taxon>
        <taxon>Desulfuribacillia</taxon>
        <taxon>Desulfuribacillales</taxon>
        <taxon>Desulfuribacillaceae</taxon>
        <taxon>Desulfuribacillus</taxon>
    </lineage>
</organism>
<dbReference type="OrthoDB" id="2970588at2"/>
<protein>
    <submittedName>
        <fullName evidence="1">Uncharacterized protein</fullName>
    </submittedName>
</protein>
<name>A0A1E5G512_9FIRM</name>
<accession>A0A1E5G512</accession>